<accession>A0AC58LFX4</accession>
<gene>
    <name evidence="2" type="primary">Pdzd9</name>
</gene>
<evidence type="ECO:0000313" key="1">
    <source>
        <dbReference type="Proteomes" id="UP001732720"/>
    </source>
</evidence>
<reference evidence="2" key="1">
    <citation type="submission" date="2025-08" db="UniProtKB">
        <authorList>
            <consortium name="RefSeq"/>
        </authorList>
    </citation>
    <scope>IDENTIFICATION</scope>
</reference>
<evidence type="ECO:0000313" key="2">
    <source>
        <dbReference type="RefSeq" id="XP_073916067.1"/>
    </source>
</evidence>
<dbReference type="Proteomes" id="UP001732720">
    <property type="component" value="Chromosome 17"/>
</dbReference>
<sequence length="368" mass="41464">MPRLWLGLSQSSSTAPIISGYHCLFRGGQILGLPYLGDRRLGIPDCRALSVPGCRSVRETSFLLLRSLRSGGEKTERRLKPVLSLTIISDRVSLCWPGWLELEIFLLMGSQVAENTEKVSLKVKTSVHNLSKTRQTKLTVGSLGLGLIIIQHGPYLQITHLIKKGAAAKDGKLRPGDVLISVGYANVLGYTLREFLKLLQHITIGTVLQIKVYRDFIDIPQEWEEIHDLIPETKFPVPCTPKKTEQAKDESFTSSDDNEDVVIDNKFRYYRYPWSVGHYPARRPVSISREWHGYKKKSHTISVGKDINSDVVIHKDHQREVRAPSPYWTMVKTDNESSSSASSTSDAFWMEDYAQAEKGKGQPISKDD</sequence>
<organism evidence="1 2">
    <name type="scientific">Castor canadensis</name>
    <name type="common">American beaver</name>
    <dbReference type="NCBI Taxonomy" id="51338"/>
    <lineage>
        <taxon>Eukaryota</taxon>
        <taxon>Metazoa</taxon>
        <taxon>Chordata</taxon>
        <taxon>Craniata</taxon>
        <taxon>Vertebrata</taxon>
        <taxon>Euteleostomi</taxon>
        <taxon>Mammalia</taxon>
        <taxon>Eutheria</taxon>
        <taxon>Euarchontoglires</taxon>
        <taxon>Glires</taxon>
        <taxon>Rodentia</taxon>
        <taxon>Castorimorpha</taxon>
        <taxon>Castoridae</taxon>
        <taxon>Castor</taxon>
    </lineage>
</organism>
<proteinExistence type="predicted"/>
<dbReference type="RefSeq" id="XP_073916067.1">
    <property type="nucleotide sequence ID" value="XM_074059966.1"/>
</dbReference>
<name>A0AC58LFX4_CASCN</name>
<protein>
    <submittedName>
        <fullName evidence="2">PDZ domain-containing protein 9</fullName>
    </submittedName>
</protein>
<keyword evidence="1" id="KW-1185">Reference proteome</keyword>